<dbReference type="RefSeq" id="WP_237363279.1">
    <property type="nucleotide sequence ID" value="NZ_CAKLDM010000002.1"/>
</dbReference>
<keyword evidence="3" id="KW-1185">Reference proteome</keyword>
<name>A0ABN8E922_9VIBR</name>
<evidence type="ECO:0000313" key="2">
    <source>
        <dbReference type="EMBL" id="CAH0541788.1"/>
    </source>
</evidence>
<reference evidence="2" key="1">
    <citation type="submission" date="2021-11" db="EMBL/GenBank/DDBJ databases">
        <authorList>
            <person name="Rodrigo-Torres L."/>
            <person name="Arahal R. D."/>
            <person name="Lucena T."/>
        </authorList>
    </citation>
    <scope>NUCLEOTIDE SEQUENCE</scope>
    <source>
        <strain evidence="2">CECT 7928</strain>
    </source>
</reference>
<dbReference type="InterPro" id="IPR002575">
    <property type="entry name" value="Aminoglycoside_PTrfase"/>
</dbReference>
<evidence type="ECO:0000313" key="3">
    <source>
        <dbReference type="Proteomes" id="UP000838748"/>
    </source>
</evidence>
<dbReference type="SUPFAM" id="SSF56112">
    <property type="entry name" value="Protein kinase-like (PK-like)"/>
    <property type="match status" value="1"/>
</dbReference>
<sequence length="290" mass="33036">MREVSNRIQRASHSGATLEVYQEASSYCVRKTVHLDIEKNYEAIVKQQNFSSLQTPTYNIIAIPVLGTEKSKSRLSISMPFVEGLGGEQVAYKGSKAVAMNLKTALDFYLINSVAQSEYSTFPSSTVRSKINSIKEKLGKNLFLFPNLRDRMAILNEYCQKDLSLPLGPCHGDLTLSNIKVTERNELVLFDFLSCEINSPLQDAAKLTQDFEYGWSFRKEKASVRVKGEIFCEHSKPNFLTTLERLFEYETRIIEALTVLRIAPYIKTQDSITIDWFNRTMDKTIRKITG</sequence>
<feature type="domain" description="Aminoglycoside phosphotransferase" evidence="1">
    <location>
        <begin position="148"/>
        <end position="211"/>
    </location>
</feature>
<comment type="caution">
    <text evidence="2">The sequence shown here is derived from an EMBL/GenBank/DDBJ whole genome shotgun (WGS) entry which is preliminary data.</text>
</comment>
<dbReference type="Pfam" id="PF01636">
    <property type="entry name" value="APH"/>
    <property type="match status" value="1"/>
</dbReference>
<dbReference type="EMBL" id="CAKLDM010000002">
    <property type="protein sequence ID" value="CAH0541788.1"/>
    <property type="molecule type" value="Genomic_DNA"/>
</dbReference>
<evidence type="ECO:0000259" key="1">
    <source>
        <dbReference type="Pfam" id="PF01636"/>
    </source>
</evidence>
<accession>A0ABN8E922</accession>
<gene>
    <name evidence="2" type="ORF">VMF7928_03834</name>
</gene>
<organism evidence="2 3">
    <name type="scientific">Vibrio marisflavi CECT 7928</name>
    <dbReference type="NCBI Taxonomy" id="634439"/>
    <lineage>
        <taxon>Bacteria</taxon>
        <taxon>Pseudomonadati</taxon>
        <taxon>Pseudomonadota</taxon>
        <taxon>Gammaproteobacteria</taxon>
        <taxon>Vibrionales</taxon>
        <taxon>Vibrionaceae</taxon>
        <taxon>Vibrio</taxon>
    </lineage>
</organism>
<proteinExistence type="predicted"/>
<dbReference type="InterPro" id="IPR011009">
    <property type="entry name" value="Kinase-like_dom_sf"/>
</dbReference>
<protein>
    <recommendedName>
        <fullName evidence="1">Aminoglycoside phosphotransferase domain-containing protein</fullName>
    </recommendedName>
</protein>
<dbReference type="Proteomes" id="UP000838748">
    <property type="component" value="Unassembled WGS sequence"/>
</dbReference>
<dbReference type="Gene3D" id="3.90.1200.10">
    <property type="match status" value="1"/>
</dbReference>